<dbReference type="InterPro" id="IPR058064">
    <property type="entry name" value="STM2901-like"/>
</dbReference>
<gene>
    <name evidence="1" type="ORF">EHJ13_08000</name>
</gene>
<name>A0A9Q4T2X2_9ENTR</name>
<proteinExistence type="predicted"/>
<dbReference type="Proteomes" id="UP000778262">
    <property type="component" value="Unassembled WGS sequence"/>
</dbReference>
<accession>A0A9Q4T2X2</accession>
<dbReference type="RefSeq" id="WP_134877197.1">
    <property type="nucleotide sequence ID" value="NZ_JASEOZ010000045.1"/>
</dbReference>
<dbReference type="Pfam" id="PF26636">
    <property type="entry name" value="DUF8209"/>
    <property type="match status" value="1"/>
</dbReference>
<sequence length="152" mass="17133">MDTVEELNGTYFYAGRSNLTASELFFMVFVFNTADQFGIKDVVSVYALYAGMNDQTTRTKPGTAIPGTSRLSKGVRRVFGNRLFPFGLKMPTWIGGYTPWTVKRRMVRKIGTWVGRTIPLIGEVILVADVSQIVYNTITEYNTIARGNDKLW</sequence>
<protein>
    <recommendedName>
        <fullName evidence="3">Phage membrane protein</fullName>
    </recommendedName>
</protein>
<dbReference type="NCBIfam" id="NF045926">
    <property type="entry name" value="STM2901_fam"/>
    <property type="match status" value="1"/>
</dbReference>
<reference evidence="1" key="1">
    <citation type="submission" date="2018-11" db="EMBL/GenBank/DDBJ databases">
        <title>Genomics analysis of Putative Virulence Factors on Adhesion and Cytotoxicity for Cronobacter spp.</title>
        <authorList>
            <person name="Cui J."/>
        </authorList>
    </citation>
    <scope>NUCLEOTIDE SEQUENCE</scope>
    <source>
        <strain evidence="1">SD69</strain>
    </source>
</reference>
<dbReference type="InterPro" id="IPR058522">
    <property type="entry name" value="DUF8209"/>
</dbReference>
<comment type="caution">
    <text evidence="1">The sequence shown here is derived from an EMBL/GenBank/DDBJ whole genome shotgun (WGS) entry which is preliminary data.</text>
</comment>
<evidence type="ECO:0008006" key="3">
    <source>
        <dbReference type="Google" id="ProtNLM"/>
    </source>
</evidence>
<dbReference type="EMBL" id="RPBY01000003">
    <property type="protein sequence ID" value="NCH87379.1"/>
    <property type="molecule type" value="Genomic_DNA"/>
</dbReference>
<evidence type="ECO:0000313" key="1">
    <source>
        <dbReference type="EMBL" id="NCH87379.1"/>
    </source>
</evidence>
<evidence type="ECO:0000313" key="2">
    <source>
        <dbReference type="Proteomes" id="UP000778262"/>
    </source>
</evidence>
<organism evidence="1 2">
    <name type="scientific">Cronobacter dublinensis</name>
    <dbReference type="NCBI Taxonomy" id="413497"/>
    <lineage>
        <taxon>Bacteria</taxon>
        <taxon>Pseudomonadati</taxon>
        <taxon>Pseudomonadota</taxon>
        <taxon>Gammaproteobacteria</taxon>
        <taxon>Enterobacterales</taxon>
        <taxon>Enterobacteriaceae</taxon>
        <taxon>Cronobacter</taxon>
    </lineage>
</organism>
<dbReference type="AlphaFoldDB" id="A0A9Q4T2X2"/>